<proteinExistence type="predicted"/>
<dbReference type="EMBL" id="UYRU01112232">
    <property type="protein sequence ID" value="VDN44592.1"/>
    <property type="molecule type" value="Genomic_DNA"/>
</dbReference>
<dbReference type="AlphaFoldDB" id="A0A3P7RMW5"/>
<reference evidence="1 2" key="1">
    <citation type="submission" date="2018-11" db="EMBL/GenBank/DDBJ databases">
        <authorList>
            <consortium name="Pathogen Informatics"/>
        </authorList>
    </citation>
    <scope>NUCLEOTIDE SEQUENCE [LARGE SCALE GENOMIC DNA]</scope>
</reference>
<protein>
    <submittedName>
        <fullName evidence="1">Uncharacterized protein</fullName>
    </submittedName>
</protein>
<name>A0A3P7RMW5_DIBLA</name>
<sequence>MFVEPLSPSLIRVQDYYAPQQKTEVSFLPNTCKRYWNPDFLQQPNVTTETPVVGVAPDITTPAPPSCPNCSMNSTAQESLVQAVNESVCNNGGRIYFFKPHSSTEKDEESLAGTVYFVAYEKTVASWNTTLILAHQCSCDILRDRNSAIAIWSGPHVFGLYPGSVSVDLAGHTIVSFSSLHTALVDLTTRLEIKTSESVKPKCRKLEGLQLLVRKLADAR</sequence>
<gene>
    <name evidence="1" type="ORF">DILT_LOCUS19379</name>
</gene>
<evidence type="ECO:0000313" key="1">
    <source>
        <dbReference type="EMBL" id="VDN44592.1"/>
    </source>
</evidence>
<dbReference type="Proteomes" id="UP000281553">
    <property type="component" value="Unassembled WGS sequence"/>
</dbReference>
<organism evidence="1 2">
    <name type="scientific">Dibothriocephalus latus</name>
    <name type="common">Fish tapeworm</name>
    <name type="synonym">Diphyllobothrium latum</name>
    <dbReference type="NCBI Taxonomy" id="60516"/>
    <lineage>
        <taxon>Eukaryota</taxon>
        <taxon>Metazoa</taxon>
        <taxon>Spiralia</taxon>
        <taxon>Lophotrochozoa</taxon>
        <taxon>Platyhelminthes</taxon>
        <taxon>Cestoda</taxon>
        <taxon>Eucestoda</taxon>
        <taxon>Diphyllobothriidea</taxon>
        <taxon>Diphyllobothriidae</taxon>
        <taxon>Dibothriocephalus</taxon>
    </lineage>
</organism>
<keyword evidence="2" id="KW-1185">Reference proteome</keyword>
<evidence type="ECO:0000313" key="2">
    <source>
        <dbReference type="Proteomes" id="UP000281553"/>
    </source>
</evidence>
<accession>A0A3P7RMW5</accession>